<dbReference type="GO" id="GO:0005829">
    <property type="term" value="C:cytosol"/>
    <property type="evidence" value="ECO:0007669"/>
    <property type="project" value="TreeGrafter"/>
</dbReference>
<evidence type="ECO:0000259" key="5">
    <source>
        <dbReference type="PROSITE" id="PS51063"/>
    </source>
</evidence>
<name>A0A6M2BMG6_9GAMM</name>
<evidence type="ECO:0000256" key="3">
    <source>
        <dbReference type="ARBA" id="ARBA00023163"/>
    </source>
</evidence>
<keyword evidence="1" id="KW-0805">Transcription regulation</keyword>
<dbReference type="InterPro" id="IPR014710">
    <property type="entry name" value="RmlC-like_jellyroll"/>
</dbReference>
<evidence type="ECO:0000313" key="7">
    <source>
        <dbReference type="Proteomes" id="UP000472676"/>
    </source>
</evidence>
<evidence type="ECO:0000259" key="4">
    <source>
        <dbReference type="PROSITE" id="PS50042"/>
    </source>
</evidence>
<dbReference type="Gene3D" id="1.10.10.10">
    <property type="entry name" value="Winged helix-like DNA-binding domain superfamily/Winged helix DNA-binding domain"/>
    <property type="match status" value="1"/>
</dbReference>
<dbReference type="InterPro" id="IPR036390">
    <property type="entry name" value="WH_DNA-bd_sf"/>
</dbReference>
<dbReference type="InterPro" id="IPR036388">
    <property type="entry name" value="WH-like_DNA-bd_sf"/>
</dbReference>
<dbReference type="InterPro" id="IPR018490">
    <property type="entry name" value="cNMP-bd_dom_sf"/>
</dbReference>
<keyword evidence="2" id="KW-0238">DNA-binding</keyword>
<dbReference type="Gene3D" id="2.60.120.10">
    <property type="entry name" value="Jelly Rolls"/>
    <property type="match status" value="1"/>
</dbReference>
<dbReference type="Proteomes" id="UP000472676">
    <property type="component" value="Unassembled WGS sequence"/>
</dbReference>
<dbReference type="PANTHER" id="PTHR24567:SF75">
    <property type="entry name" value="FUMARATE AND NITRATE REDUCTION REGULATORY PROTEIN"/>
    <property type="match status" value="1"/>
</dbReference>
<dbReference type="GO" id="GO:0003677">
    <property type="term" value="F:DNA binding"/>
    <property type="evidence" value="ECO:0007669"/>
    <property type="project" value="UniProtKB-KW"/>
</dbReference>
<dbReference type="EMBL" id="JAAMOW010000001">
    <property type="protein sequence ID" value="NGY03203.1"/>
    <property type="molecule type" value="Genomic_DNA"/>
</dbReference>
<dbReference type="SUPFAM" id="SSF46785">
    <property type="entry name" value="Winged helix' DNA-binding domain"/>
    <property type="match status" value="1"/>
</dbReference>
<organism evidence="6 7">
    <name type="scientific">Solimonas terrae</name>
    <dbReference type="NCBI Taxonomy" id="1396819"/>
    <lineage>
        <taxon>Bacteria</taxon>
        <taxon>Pseudomonadati</taxon>
        <taxon>Pseudomonadota</taxon>
        <taxon>Gammaproteobacteria</taxon>
        <taxon>Nevskiales</taxon>
        <taxon>Nevskiaceae</taxon>
        <taxon>Solimonas</taxon>
    </lineage>
</organism>
<feature type="domain" description="HTH crp-type" evidence="5">
    <location>
        <begin position="158"/>
        <end position="232"/>
    </location>
</feature>
<proteinExistence type="predicted"/>
<dbReference type="AlphaFoldDB" id="A0A6M2BMG6"/>
<dbReference type="PANTHER" id="PTHR24567">
    <property type="entry name" value="CRP FAMILY TRANSCRIPTIONAL REGULATORY PROTEIN"/>
    <property type="match status" value="1"/>
</dbReference>
<keyword evidence="3" id="KW-0804">Transcription</keyword>
<dbReference type="InterPro" id="IPR050397">
    <property type="entry name" value="Env_Response_Regulators"/>
</dbReference>
<evidence type="ECO:0000313" key="6">
    <source>
        <dbReference type="EMBL" id="NGY03203.1"/>
    </source>
</evidence>
<protein>
    <submittedName>
        <fullName evidence="6">Helix-turn-helix domain-containing protein</fullName>
    </submittedName>
</protein>
<accession>A0A6M2BMG6</accession>
<dbReference type="InterPro" id="IPR000595">
    <property type="entry name" value="cNMP-bd_dom"/>
</dbReference>
<dbReference type="RefSeq" id="WP_166250629.1">
    <property type="nucleotide sequence ID" value="NZ_JAAMOW010000001.1"/>
</dbReference>
<feature type="domain" description="Cyclic nucleotide-binding" evidence="4">
    <location>
        <begin position="42"/>
        <end position="99"/>
    </location>
</feature>
<reference evidence="6 7" key="1">
    <citation type="journal article" date="2014" name="Int. J. Syst. Evol. Microbiol.">
        <title>Solimonas terrae sp. nov., isolated from soil.</title>
        <authorList>
            <person name="Kim S.J."/>
            <person name="Moon J.Y."/>
            <person name="Weon H.Y."/>
            <person name="Ahn J.H."/>
            <person name="Chen W.M."/>
            <person name="Kwon S.W."/>
        </authorList>
    </citation>
    <scope>NUCLEOTIDE SEQUENCE [LARGE SCALE GENOMIC DNA]</scope>
    <source>
        <strain evidence="6 7">KIS83-12</strain>
    </source>
</reference>
<keyword evidence="7" id="KW-1185">Reference proteome</keyword>
<dbReference type="PROSITE" id="PS51063">
    <property type="entry name" value="HTH_CRP_2"/>
    <property type="match status" value="1"/>
</dbReference>
<dbReference type="GO" id="GO:0003700">
    <property type="term" value="F:DNA-binding transcription factor activity"/>
    <property type="evidence" value="ECO:0007669"/>
    <property type="project" value="TreeGrafter"/>
</dbReference>
<dbReference type="CDD" id="cd00092">
    <property type="entry name" value="HTH_CRP"/>
    <property type="match status" value="1"/>
</dbReference>
<dbReference type="SMART" id="SM00100">
    <property type="entry name" value="cNMP"/>
    <property type="match status" value="1"/>
</dbReference>
<dbReference type="Pfam" id="PF00027">
    <property type="entry name" value="cNMP_binding"/>
    <property type="match status" value="1"/>
</dbReference>
<dbReference type="SUPFAM" id="SSF51206">
    <property type="entry name" value="cAMP-binding domain-like"/>
    <property type="match status" value="1"/>
</dbReference>
<dbReference type="PROSITE" id="PS50042">
    <property type="entry name" value="CNMP_BINDING_3"/>
    <property type="match status" value="1"/>
</dbReference>
<evidence type="ECO:0000256" key="1">
    <source>
        <dbReference type="ARBA" id="ARBA00023015"/>
    </source>
</evidence>
<dbReference type="PRINTS" id="PR00034">
    <property type="entry name" value="HTHCRP"/>
</dbReference>
<dbReference type="SMART" id="SM00419">
    <property type="entry name" value="HTH_CRP"/>
    <property type="match status" value="1"/>
</dbReference>
<evidence type="ECO:0000256" key="2">
    <source>
        <dbReference type="ARBA" id="ARBA00023125"/>
    </source>
</evidence>
<dbReference type="CDD" id="cd00038">
    <property type="entry name" value="CAP_ED"/>
    <property type="match status" value="1"/>
</dbReference>
<dbReference type="InterPro" id="IPR012318">
    <property type="entry name" value="HTH_CRP"/>
</dbReference>
<sequence>MLNQNVSNTVAALPCTSCLRHSACLGACVQDAVGAEGENACITTMTLQRGQPLFRAGDAVDAVYIVQSGALKSRRHSYNGEEEIVAFRLPGDSVGLDAIGNREHGTEAVALCSTRVCQVPLTTLRREVHASPAVASHLLDDLGREIGQLQEHLRDERRTAQVRIAAFLLAQLQRRRRLFGAQIDRFTLPMTRIDVGRFLGLATETVSRMFTRLQTDGVIACEGNSVQVLDSTMLARLADVAESFQPLARVA</sequence>
<dbReference type="Pfam" id="PF13545">
    <property type="entry name" value="HTH_Crp_2"/>
    <property type="match status" value="1"/>
</dbReference>
<comment type="caution">
    <text evidence="6">The sequence shown here is derived from an EMBL/GenBank/DDBJ whole genome shotgun (WGS) entry which is preliminary data.</text>
</comment>
<gene>
    <name evidence="6" type="ORF">G7Y85_00345</name>
</gene>